<dbReference type="GO" id="GO:0050308">
    <property type="term" value="F:sugar-phosphatase activity"/>
    <property type="evidence" value="ECO:0007669"/>
    <property type="project" value="UniProtKB-EC"/>
</dbReference>
<dbReference type="Gene3D" id="3.40.50.1000">
    <property type="entry name" value="HAD superfamily/HAD-like"/>
    <property type="match status" value="1"/>
</dbReference>
<dbReference type="Proteomes" id="UP000005309">
    <property type="component" value="Unassembled WGS sequence"/>
</dbReference>
<dbReference type="EMBL" id="ACLA01000021">
    <property type="protein sequence ID" value="EEQ48136.1"/>
    <property type="molecule type" value="Genomic_DNA"/>
</dbReference>
<dbReference type="GO" id="GO:0000287">
    <property type="term" value="F:magnesium ion binding"/>
    <property type="evidence" value="ECO:0007669"/>
    <property type="project" value="TreeGrafter"/>
</dbReference>
<dbReference type="STRING" id="638302.HMPREF0908_1473"/>
<keyword evidence="1" id="KW-0378">Hydrolase</keyword>
<dbReference type="eggNOG" id="COG0561">
    <property type="taxonomic scope" value="Bacteria"/>
</dbReference>
<dbReference type="HOGENOM" id="CLU_044146_5_1_9"/>
<name>C4V4N9_9FIRM</name>
<dbReference type="PANTHER" id="PTHR10000">
    <property type="entry name" value="PHOSPHOSERINE PHOSPHATASE"/>
    <property type="match status" value="1"/>
</dbReference>
<dbReference type="NCBIfam" id="TIGR00099">
    <property type="entry name" value="Cof-subfamily"/>
    <property type="match status" value="1"/>
</dbReference>
<dbReference type="InterPro" id="IPR000150">
    <property type="entry name" value="Cof"/>
</dbReference>
<evidence type="ECO:0000313" key="2">
    <source>
        <dbReference type="Proteomes" id="UP000005309"/>
    </source>
</evidence>
<dbReference type="SFLD" id="SFLDS00003">
    <property type="entry name" value="Haloacid_Dehalogenase"/>
    <property type="match status" value="1"/>
</dbReference>
<dbReference type="Pfam" id="PF08282">
    <property type="entry name" value="Hydrolase_3"/>
    <property type="match status" value="1"/>
</dbReference>
<dbReference type="SFLD" id="SFLDG01140">
    <property type="entry name" value="C2.B:_Phosphomannomutase_and_P"/>
    <property type="match status" value="1"/>
</dbReference>
<dbReference type="EC" id="3.1.3.23" evidence="1"/>
<dbReference type="InterPro" id="IPR023214">
    <property type="entry name" value="HAD_sf"/>
</dbReference>
<dbReference type="PANTHER" id="PTHR10000:SF53">
    <property type="entry name" value="5-AMINO-6-(5-PHOSPHO-D-RIBITYLAMINO)URACIL PHOSPHATASE YBJI-RELATED"/>
    <property type="match status" value="1"/>
</dbReference>
<sequence length="273" mass="30735">MERGDELIRLIFSDMDGTLLDENGRLPEEFGDLYAQLKERGIRFAPASGRQYASLRRTFAPWKDELIFIAENGTMVMEGGRELFSSEIERTLVLDGLRTGMEIPGVQMVMCGKKRGYILSRDNVPAFRRELDQYVTVSSVVEDFAGVDDVLIKMSFCDLTGQAEDSILPTMQQYRDRLQVTLSSTKWVDLFNRGVSKGTAVAQLQRQLGIAPGECAAFGDYDNDLELMDAVQYSFAMENALPAVKERARYRAPSNREHGVIEVCERILAGEFD</sequence>
<protein>
    <submittedName>
        <fullName evidence="1">Cof-like hydrolase</fullName>
        <ecNumber evidence="1">3.1.3.23</ecNumber>
    </submittedName>
</protein>
<accession>C4V4N9</accession>
<dbReference type="AlphaFoldDB" id="C4V4N9"/>
<evidence type="ECO:0000313" key="1">
    <source>
        <dbReference type="EMBL" id="EEQ48136.1"/>
    </source>
</evidence>
<comment type="caution">
    <text evidence="1">The sequence shown here is derived from an EMBL/GenBank/DDBJ whole genome shotgun (WGS) entry which is preliminary data.</text>
</comment>
<dbReference type="InterPro" id="IPR006379">
    <property type="entry name" value="HAD-SF_hydro_IIB"/>
</dbReference>
<dbReference type="GO" id="GO:0005829">
    <property type="term" value="C:cytosol"/>
    <property type="evidence" value="ECO:0007669"/>
    <property type="project" value="TreeGrafter"/>
</dbReference>
<dbReference type="SUPFAM" id="SSF56784">
    <property type="entry name" value="HAD-like"/>
    <property type="match status" value="1"/>
</dbReference>
<dbReference type="CDD" id="cd07518">
    <property type="entry name" value="HAD_YbiV-Like"/>
    <property type="match status" value="1"/>
</dbReference>
<proteinExistence type="predicted"/>
<dbReference type="NCBIfam" id="TIGR01484">
    <property type="entry name" value="HAD-SF-IIB"/>
    <property type="match status" value="1"/>
</dbReference>
<reference evidence="1 2" key="1">
    <citation type="submission" date="2009-04" db="EMBL/GenBank/DDBJ databases">
        <authorList>
            <person name="Qin X."/>
            <person name="Bachman B."/>
            <person name="Battles P."/>
            <person name="Bell A."/>
            <person name="Bess C."/>
            <person name="Bickham C."/>
            <person name="Chaboub L."/>
            <person name="Chen D."/>
            <person name="Coyle M."/>
            <person name="Deiros D.R."/>
            <person name="Dinh H."/>
            <person name="Forbes L."/>
            <person name="Fowler G."/>
            <person name="Francisco L."/>
            <person name="Fu Q."/>
            <person name="Gubbala S."/>
            <person name="Hale W."/>
            <person name="Han Y."/>
            <person name="Hemphill L."/>
            <person name="Highlander S.K."/>
            <person name="Hirani K."/>
            <person name="Hogues M."/>
            <person name="Jackson L."/>
            <person name="Jakkamsetti A."/>
            <person name="Javaid M."/>
            <person name="Jiang H."/>
            <person name="Korchina V."/>
            <person name="Kovar C."/>
            <person name="Lara F."/>
            <person name="Lee S."/>
            <person name="Mata R."/>
            <person name="Mathew T."/>
            <person name="Moen C."/>
            <person name="Morales K."/>
            <person name="Munidasa M."/>
            <person name="Nazareth L."/>
            <person name="Ngo R."/>
            <person name="Nguyen L."/>
            <person name="Okwuonu G."/>
            <person name="Ongeri F."/>
            <person name="Patil S."/>
            <person name="Petrosino J."/>
            <person name="Pham C."/>
            <person name="Pham P."/>
            <person name="Pu L.-L."/>
            <person name="Puazo M."/>
            <person name="Raj R."/>
            <person name="Reid J."/>
            <person name="Rouhana J."/>
            <person name="Saada N."/>
            <person name="Shang Y."/>
            <person name="Simmons D."/>
            <person name="Thornton R."/>
            <person name="Warren J."/>
            <person name="Weissenberger G."/>
            <person name="Zhang J."/>
            <person name="Zhang L."/>
            <person name="Zhou C."/>
            <person name="Zhu D."/>
            <person name="Muzny D."/>
            <person name="Worley K."/>
            <person name="Gibbs R."/>
        </authorList>
    </citation>
    <scope>NUCLEOTIDE SEQUENCE [LARGE SCALE GENOMIC DNA]</scope>
    <source>
        <strain evidence="1 2">ATCC 43531</strain>
    </source>
</reference>
<organism evidence="1 2">
    <name type="scientific">Selenomonas flueggei ATCC 43531</name>
    <dbReference type="NCBI Taxonomy" id="638302"/>
    <lineage>
        <taxon>Bacteria</taxon>
        <taxon>Bacillati</taxon>
        <taxon>Bacillota</taxon>
        <taxon>Negativicutes</taxon>
        <taxon>Selenomonadales</taxon>
        <taxon>Selenomonadaceae</taxon>
        <taxon>Selenomonas</taxon>
    </lineage>
</organism>
<keyword evidence="2" id="KW-1185">Reference proteome</keyword>
<dbReference type="InterPro" id="IPR036412">
    <property type="entry name" value="HAD-like_sf"/>
</dbReference>
<gene>
    <name evidence="1" type="primary">supH</name>
    <name evidence="1" type="ORF">HMPREF0908_1473</name>
</gene>
<dbReference type="Gene3D" id="3.30.1240.10">
    <property type="match status" value="1"/>
</dbReference>